<dbReference type="Proteomes" id="UP000583266">
    <property type="component" value="Unassembled WGS sequence"/>
</dbReference>
<organism evidence="1 2">
    <name type="scientific">Chitinophaga fulva</name>
    <dbReference type="NCBI Taxonomy" id="2728842"/>
    <lineage>
        <taxon>Bacteria</taxon>
        <taxon>Pseudomonadati</taxon>
        <taxon>Bacteroidota</taxon>
        <taxon>Chitinophagia</taxon>
        <taxon>Chitinophagales</taxon>
        <taxon>Chitinophagaceae</taxon>
        <taxon>Chitinophaga</taxon>
    </lineage>
</organism>
<keyword evidence="2" id="KW-1185">Reference proteome</keyword>
<reference evidence="1 2" key="1">
    <citation type="submission" date="2020-04" db="EMBL/GenBank/DDBJ databases">
        <title>Chitinophaga sp. G-6-1-13 sp. nov., isolated from soil.</title>
        <authorList>
            <person name="Dahal R.H."/>
            <person name="Chaudhary D.K."/>
        </authorList>
    </citation>
    <scope>NUCLEOTIDE SEQUENCE [LARGE SCALE GENOMIC DNA]</scope>
    <source>
        <strain evidence="1 2">G-6-1-13</strain>
    </source>
</reference>
<dbReference type="RefSeq" id="WP_169228066.1">
    <property type="nucleotide sequence ID" value="NZ_JABBGC010000003.1"/>
</dbReference>
<accession>A0A848GQV8</accession>
<gene>
    <name evidence="1" type="ORF">HHL17_27675</name>
</gene>
<sequence>MESCAGAGSPFSFSASAEEKQISAKFSAKHTPPKLTDLRQKIRMRMSKKLTQTETLPYTYPELYRGPKEWYVHFHYRNPETGEMERFKDSWGLNKKRTSTGVNKLQPI</sequence>
<comment type="caution">
    <text evidence="1">The sequence shown here is derived from an EMBL/GenBank/DDBJ whole genome shotgun (WGS) entry which is preliminary data.</text>
</comment>
<proteinExistence type="predicted"/>
<protein>
    <submittedName>
        <fullName evidence="1">Uncharacterized protein</fullName>
    </submittedName>
</protein>
<evidence type="ECO:0000313" key="2">
    <source>
        <dbReference type="Proteomes" id="UP000583266"/>
    </source>
</evidence>
<dbReference type="EMBL" id="JABBGC010000003">
    <property type="protein sequence ID" value="NML41005.1"/>
    <property type="molecule type" value="Genomic_DNA"/>
</dbReference>
<dbReference type="AlphaFoldDB" id="A0A848GQV8"/>
<name>A0A848GQV8_9BACT</name>
<evidence type="ECO:0000313" key="1">
    <source>
        <dbReference type="EMBL" id="NML41005.1"/>
    </source>
</evidence>